<reference evidence="1 2" key="1">
    <citation type="submission" date="2024-01" db="EMBL/GenBank/DDBJ databases">
        <title>the genome sequence of strain Microbacterium schleiferi NBRC 15075.</title>
        <authorList>
            <person name="Ding Y."/>
            <person name="Zhang G."/>
        </authorList>
    </citation>
    <scope>NUCLEOTIDE SEQUENCE [LARGE SCALE GENOMIC DNA]</scope>
    <source>
        <strain evidence="1 2">NBRC 15075</strain>
    </source>
</reference>
<dbReference type="RefSeq" id="WP_331792194.1">
    <property type="nucleotide sequence ID" value="NZ_BAAAUO010000001.1"/>
</dbReference>
<dbReference type="Proteomes" id="UP001351900">
    <property type="component" value="Unassembled WGS sequence"/>
</dbReference>
<gene>
    <name evidence="1" type="ORF">V2V91_13160</name>
</gene>
<comment type="caution">
    <text evidence="1">The sequence shown here is derived from an EMBL/GenBank/DDBJ whole genome shotgun (WGS) entry which is preliminary data.</text>
</comment>
<protein>
    <submittedName>
        <fullName evidence="1">Uncharacterized protein</fullName>
    </submittedName>
</protein>
<proteinExistence type="predicted"/>
<name>A0ABU7VAB9_9MICO</name>
<organism evidence="1 2">
    <name type="scientific">Microbacterium schleiferi</name>
    <dbReference type="NCBI Taxonomy" id="69362"/>
    <lineage>
        <taxon>Bacteria</taxon>
        <taxon>Bacillati</taxon>
        <taxon>Actinomycetota</taxon>
        <taxon>Actinomycetes</taxon>
        <taxon>Micrococcales</taxon>
        <taxon>Microbacteriaceae</taxon>
        <taxon>Microbacterium</taxon>
    </lineage>
</organism>
<sequence length="234" mass="25978">MTHARWHLDSRNVDVSAFPAYGRAERWLSGKLWFRGIALHTGEFQLAGRLIQAALDDVADAEPIKRADQWGVDPRGSHADIMLSAYPEVVALTGLLVDPEFLRFLLGPRFRVEAQVEIMEAAVSGVLASSGGRALHALSRAIVERSRNAVMIAYGATKNYNVKTIPCNFDKALYASARSNRACLLRHLDTVRMPSLNVPLKWGATRTRTLNRAVLQPDDLDRLMESVGAQRWSS</sequence>
<keyword evidence="2" id="KW-1185">Reference proteome</keyword>
<dbReference type="EMBL" id="JAZHOV010000008">
    <property type="protein sequence ID" value="MEF2256073.1"/>
    <property type="molecule type" value="Genomic_DNA"/>
</dbReference>
<evidence type="ECO:0000313" key="2">
    <source>
        <dbReference type="Proteomes" id="UP001351900"/>
    </source>
</evidence>
<accession>A0ABU7VAB9</accession>
<evidence type="ECO:0000313" key="1">
    <source>
        <dbReference type="EMBL" id="MEF2256073.1"/>
    </source>
</evidence>